<evidence type="ECO:0000313" key="1">
    <source>
        <dbReference type="EMBL" id="KAK7478112.1"/>
    </source>
</evidence>
<reference evidence="1 2" key="1">
    <citation type="journal article" date="2023" name="Sci. Data">
        <title>Genome assembly of the Korean intertidal mud-creeper Batillaria attramentaria.</title>
        <authorList>
            <person name="Patra A.K."/>
            <person name="Ho P.T."/>
            <person name="Jun S."/>
            <person name="Lee S.J."/>
            <person name="Kim Y."/>
            <person name="Won Y.J."/>
        </authorList>
    </citation>
    <scope>NUCLEOTIDE SEQUENCE [LARGE SCALE GENOMIC DNA]</scope>
    <source>
        <strain evidence="1">Wonlab-2016</strain>
    </source>
</reference>
<gene>
    <name evidence="1" type="ORF">BaRGS_00030647</name>
</gene>
<name>A0ABD0JTZ9_9CAEN</name>
<comment type="caution">
    <text evidence="1">The sequence shown here is derived from an EMBL/GenBank/DDBJ whole genome shotgun (WGS) entry which is preliminary data.</text>
</comment>
<dbReference type="EMBL" id="JACVVK020000333">
    <property type="protein sequence ID" value="KAK7478112.1"/>
    <property type="molecule type" value="Genomic_DNA"/>
</dbReference>
<organism evidence="1 2">
    <name type="scientific">Batillaria attramentaria</name>
    <dbReference type="NCBI Taxonomy" id="370345"/>
    <lineage>
        <taxon>Eukaryota</taxon>
        <taxon>Metazoa</taxon>
        <taxon>Spiralia</taxon>
        <taxon>Lophotrochozoa</taxon>
        <taxon>Mollusca</taxon>
        <taxon>Gastropoda</taxon>
        <taxon>Caenogastropoda</taxon>
        <taxon>Sorbeoconcha</taxon>
        <taxon>Cerithioidea</taxon>
        <taxon>Batillariidae</taxon>
        <taxon>Batillaria</taxon>
    </lineage>
</organism>
<dbReference type="Proteomes" id="UP001519460">
    <property type="component" value="Unassembled WGS sequence"/>
</dbReference>
<accession>A0ABD0JTZ9</accession>
<protein>
    <submittedName>
        <fullName evidence="1">Uncharacterized protein</fullName>
    </submittedName>
</protein>
<evidence type="ECO:0000313" key="2">
    <source>
        <dbReference type="Proteomes" id="UP001519460"/>
    </source>
</evidence>
<dbReference type="AlphaFoldDB" id="A0ABD0JTZ9"/>
<sequence>MSTILHRHRRVFNVQKKNSTEGKFQSVHPRTNASRTLCSHNQTVSLTPKTAEALRRGGGTDYSTSDTVAREIRPTVILVLSACSQSIDSRLAHSHTKLRHASQAGTFDVRFERVFRLRAYSLSVSLCVIEGKEGVVKEGGRELRGGGGDVHPPFKIRPSVGKEGRVKGCTGLDTDSQQPRLRTGIALSESMHTAQPVHNHSRSLASAVTELRRLNMSNAGLILQLARASVSSFGLETEGDRDPFQKCAPIHACT</sequence>
<proteinExistence type="predicted"/>
<keyword evidence="2" id="KW-1185">Reference proteome</keyword>